<evidence type="ECO:0000256" key="7">
    <source>
        <dbReference type="ARBA" id="ARBA00023158"/>
    </source>
</evidence>
<dbReference type="InterPro" id="IPR057493">
    <property type="entry name" value="PH_RdRP-assoc"/>
</dbReference>
<feature type="domain" description="RDRP C-terminal head" evidence="15">
    <location>
        <begin position="1187"/>
        <end position="1349"/>
    </location>
</feature>
<dbReference type="InterPro" id="IPR057596">
    <property type="entry name" value="RDRP_core"/>
</dbReference>
<proteinExistence type="inferred from homology"/>
<feature type="region of interest" description="Disordered" evidence="9">
    <location>
        <begin position="1117"/>
        <end position="1148"/>
    </location>
</feature>
<feature type="compositionally biased region" description="Basic and acidic residues" evidence="9">
    <location>
        <begin position="1129"/>
        <end position="1147"/>
    </location>
</feature>
<dbReference type="GO" id="GO:0003723">
    <property type="term" value="F:RNA binding"/>
    <property type="evidence" value="ECO:0007669"/>
    <property type="project" value="UniProtKB-KW"/>
</dbReference>
<dbReference type="Pfam" id="PF25359">
    <property type="entry name" value="PH_met_RdRP"/>
    <property type="match status" value="1"/>
</dbReference>
<gene>
    <name evidence="16" type="primary">Acey_s0180.g820</name>
    <name evidence="16" type="ORF">Y032_0180g820</name>
</gene>
<evidence type="ECO:0000313" key="17">
    <source>
        <dbReference type="Proteomes" id="UP000024635"/>
    </source>
</evidence>
<dbReference type="EC" id="2.7.7.48" evidence="2"/>
<evidence type="ECO:0000256" key="1">
    <source>
        <dbReference type="ARBA" id="ARBA00005762"/>
    </source>
</evidence>
<dbReference type="InterPro" id="IPR056054">
    <property type="entry name" value="DUF7637"/>
</dbReference>
<evidence type="ECO:0000256" key="8">
    <source>
        <dbReference type="ARBA" id="ARBA00048744"/>
    </source>
</evidence>
<keyword evidence="6" id="KW-0694">RNA-binding</keyword>
<accession>A0A016SSJ6</accession>
<dbReference type="GO" id="GO:0003968">
    <property type="term" value="F:RNA-directed RNA polymerase activity"/>
    <property type="evidence" value="ECO:0007669"/>
    <property type="project" value="UniProtKB-KW"/>
</dbReference>
<dbReference type="InterPro" id="IPR007855">
    <property type="entry name" value="RDRP"/>
</dbReference>
<dbReference type="InterPro" id="IPR056053">
    <property type="entry name" value="DUF7636"/>
</dbReference>
<dbReference type="Pfam" id="PF24934">
    <property type="entry name" value="DUF7752"/>
    <property type="match status" value="1"/>
</dbReference>
<dbReference type="InterPro" id="IPR058752">
    <property type="entry name" value="RDRP_C_head"/>
</dbReference>
<evidence type="ECO:0000256" key="6">
    <source>
        <dbReference type="ARBA" id="ARBA00022884"/>
    </source>
</evidence>
<keyword evidence="17" id="KW-1185">Reference proteome</keyword>
<dbReference type="EMBL" id="JARK01001516">
    <property type="protein sequence ID" value="EYB93668.1"/>
    <property type="molecule type" value="Genomic_DNA"/>
</dbReference>
<evidence type="ECO:0000259" key="14">
    <source>
        <dbReference type="Pfam" id="PF25359"/>
    </source>
</evidence>
<dbReference type="GO" id="GO:0031380">
    <property type="term" value="C:nuclear RNA-directed RNA polymerase complex"/>
    <property type="evidence" value="ECO:0007669"/>
    <property type="project" value="TreeGrafter"/>
</dbReference>
<feature type="domain" description="DUF7752" evidence="13">
    <location>
        <begin position="1400"/>
        <end position="1501"/>
    </location>
</feature>
<name>A0A016SSJ6_9BILA</name>
<organism evidence="16 17">
    <name type="scientific">Ancylostoma ceylanicum</name>
    <dbReference type="NCBI Taxonomy" id="53326"/>
    <lineage>
        <taxon>Eukaryota</taxon>
        <taxon>Metazoa</taxon>
        <taxon>Ecdysozoa</taxon>
        <taxon>Nematoda</taxon>
        <taxon>Chromadorea</taxon>
        <taxon>Rhabditida</taxon>
        <taxon>Rhabditina</taxon>
        <taxon>Rhabditomorpha</taxon>
        <taxon>Strongyloidea</taxon>
        <taxon>Ancylostomatidae</taxon>
        <taxon>Ancylostomatinae</taxon>
        <taxon>Ancylostoma</taxon>
    </lineage>
</organism>
<dbReference type="Proteomes" id="UP000024635">
    <property type="component" value="Unassembled WGS sequence"/>
</dbReference>
<keyword evidence="4" id="KW-0808">Transferase</keyword>
<comment type="caution">
    <text evidence="16">The sequence shown here is derived from an EMBL/GenBank/DDBJ whole genome shotgun (WGS) entry which is preliminary data.</text>
</comment>
<evidence type="ECO:0000256" key="2">
    <source>
        <dbReference type="ARBA" id="ARBA00012494"/>
    </source>
</evidence>
<dbReference type="Pfam" id="PF24642">
    <property type="entry name" value="DUF7636"/>
    <property type="match status" value="1"/>
</dbReference>
<dbReference type="Pfam" id="PF26253">
    <property type="entry name" value="RdRP_head"/>
    <property type="match status" value="1"/>
</dbReference>
<evidence type="ECO:0000259" key="13">
    <source>
        <dbReference type="Pfam" id="PF24934"/>
    </source>
</evidence>
<dbReference type="Pfam" id="PF24643">
    <property type="entry name" value="DUF7637"/>
    <property type="match status" value="1"/>
</dbReference>
<keyword evidence="5" id="KW-0548">Nucleotidyltransferase</keyword>
<evidence type="ECO:0000259" key="15">
    <source>
        <dbReference type="Pfam" id="PF26253"/>
    </source>
</evidence>
<comment type="catalytic activity">
    <reaction evidence="8">
        <text>RNA(n) + a ribonucleoside 5'-triphosphate = RNA(n+1) + diphosphate</text>
        <dbReference type="Rhea" id="RHEA:21248"/>
        <dbReference type="Rhea" id="RHEA-COMP:14527"/>
        <dbReference type="Rhea" id="RHEA-COMP:17342"/>
        <dbReference type="ChEBI" id="CHEBI:33019"/>
        <dbReference type="ChEBI" id="CHEBI:61557"/>
        <dbReference type="ChEBI" id="CHEBI:140395"/>
        <dbReference type="EC" id="2.7.7.48"/>
    </reaction>
</comment>
<evidence type="ECO:0000259" key="10">
    <source>
        <dbReference type="Pfam" id="PF05183"/>
    </source>
</evidence>
<dbReference type="InterPro" id="IPR056654">
    <property type="entry name" value="DUF7752"/>
</dbReference>
<dbReference type="PANTHER" id="PTHR23079">
    <property type="entry name" value="RNA-DEPENDENT RNA POLYMERASE"/>
    <property type="match status" value="1"/>
</dbReference>
<feature type="domain" description="RDRP core" evidence="10">
    <location>
        <begin position="537"/>
        <end position="1166"/>
    </location>
</feature>
<sequence length="1645" mass="189912">MGEVIAAQGRLKLEVPIGNASNTTRTPPYAIKQVELLNESLDKYRISYDEPVQTAVEEPGCEKFLVFNYEVRSLSFFRTLLPTIRCFLNRLRDARMPYHFTPTVIIHSMSCFSSEVISGHPNTPLAAVYFGNIQGGVFINHWEVSYRDKSEQLHDDKRWSKINADFLYDQNEVLSITFENSETGNVWEGENGKSRQPGTAHYQIGIRLNFIRRIIVDNAVTDAYGRDRTRIHFDLNCPVTIRRGFVRNRPDKNPFVEVRKDRWKTIYRGRRENEFAHELAISDSPVFTIEFDDTPSDATIYAILSRLRTRTGVSIEFAAYEDSRLLPLTEQKAALRLGITSFGFDTDPNTLSEIIDYHSEEIEDEEEEEDEQKIVDKSYSTKCCPYATWTGKGSSNVNAATTMEDPTMRAFIKDTVKKEDVEEGDPGDVVRERIFSLQYLIECLISRGAVVKDQLLLDKAVWIDFLLVLNKCYRENREACLYSLERLVTMIDERKRLGSLVMAFILEYQTVRDRGIASALSRQEISEGYTKVRKLVITQTRVIYVVPEMLMANRVIRQYDHDGTRIIRVAFRDDDNQTMRTNKTSKALIVNTLRKFMLEGLIVADRSFGYLGSSNSQMRDSGAYFLEKFSRKALQRYMERYNKMPPIRWQPKIDLARERLGRFTDMESIPKLMARLGQCFTQSKKSSLPIERIQYAVTYDIIGGGNQQGKEYTYSDGVGMMSRAFASGIARDMLLGNCVPSCFQFRFRGMKGVVAINPLLDEISNWAADNGIEAPRRKFGSWKLRMVFRPSQIKFDAVRKKNDSLEVVKYSAPVPVALNKPFICILDQVSEMQSYDCHARVTNRIEELLDMQLRGFARTMLREHDCRNKLKELPRRIDIDRLSVVSGFQLSTEPFFRSLIKATIKYAITKQMRKQQIQIPYDKGRSMLGVVDETGQLQYGQIFVQYTENIALKTPPPNAAKKILTGKVLLTKNPCIVAGDVRVFEAVDIPELRHLCDVVVFPMHGPRPHPDEMAGSDLDGDEYSVIWDSDLLLDRNEEPFDYTADKPQIIPINKETLNEDMVNFYISYITQDSVGTISNSFLFQADLYGLNSEVCLRLAKKISQAVDFTKTGLPPAPLVKDWTEDEETGKEIPPEKSERQPDFHFGNDYEPTYRSARLMGRIYREIKAIEDVLKISEDIDEQDVVECDRYLMVDGWDKYREVAEAQLSKYKGRLRAIMENYGIKSEGEIFSGCICEMRNRISDKDQDDMSFYNTNEVIEKKVTSLFREFREEFFYEFGGWQRCTKLAAKKFAIEENVFHRYVQHPPLEMQQKAVAYYRVCYGTAQQTLERILSFAWLAYDVLALVKQEHIINEEDHIPAATPLYDMLKKRIEQYCTDNKAKFYKFVNDPNEEASFPLRMYAVHYPGLCRVMFIVSEWAERNDLLKGRLQSHHICLILILFATGRITGGLNRPKPFLDKLEGSEVQCEEPEEINEDTQVELLVAFFEYLASRAFRKLPHISFAELGYASVFLRGEWIPMHETAVKTYYNMVFNLQFDEISVEEWQESSKSVTIRECEPFVIELPENVDILEIRDQIKKKTGVEEVALRRLPCRQEGRVAVSARGTVQSLRMLRELVTVKPLLKTAARGKEISEQLCRLIYENIMKP</sequence>
<keyword evidence="7" id="KW-0943">RNA-mediated gene silencing</keyword>
<reference evidence="17" key="1">
    <citation type="journal article" date="2015" name="Nat. Genet.">
        <title>The genome and transcriptome of the zoonotic hookworm Ancylostoma ceylanicum identify infection-specific gene families.</title>
        <authorList>
            <person name="Schwarz E.M."/>
            <person name="Hu Y."/>
            <person name="Antoshechkin I."/>
            <person name="Miller M.M."/>
            <person name="Sternberg P.W."/>
            <person name="Aroian R.V."/>
        </authorList>
    </citation>
    <scope>NUCLEOTIDE SEQUENCE</scope>
    <source>
        <strain evidence="17">HY135</strain>
    </source>
</reference>
<dbReference type="GO" id="GO:0030422">
    <property type="term" value="P:siRNA processing"/>
    <property type="evidence" value="ECO:0007669"/>
    <property type="project" value="TreeGrafter"/>
</dbReference>
<feature type="domain" description="PH-like" evidence="14">
    <location>
        <begin position="117"/>
        <end position="321"/>
    </location>
</feature>
<dbReference type="STRING" id="53326.A0A016SSJ6"/>
<evidence type="ECO:0000256" key="5">
    <source>
        <dbReference type="ARBA" id="ARBA00022695"/>
    </source>
</evidence>
<evidence type="ECO:0000256" key="9">
    <source>
        <dbReference type="SAM" id="MobiDB-lite"/>
    </source>
</evidence>
<dbReference type="PANTHER" id="PTHR23079:SF54">
    <property type="entry name" value="RNA-DIRECTED RNA POLYMERASE"/>
    <property type="match status" value="1"/>
</dbReference>
<evidence type="ECO:0000259" key="12">
    <source>
        <dbReference type="Pfam" id="PF24643"/>
    </source>
</evidence>
<evidence type="ECO:0000256" key="3">
    <source>
        <dbReference type="ARBA" id="ARBA00022484"/>
    </source>
</evidence>
<feature type="domain" description="DUF7637" evidence="12">
    <location>
        <begin position="6"/>
        <end position="114"/>
    </location>
</feature>
<dbReference type="OrthoDB" id="6513042at2759"/>
<evidence type="ECO:0000256" key="4">
    <source>
        <dbReference type="ARBA" id="ARBA00022679"/>
    </source>
</evidence>
<protein>
    <recommendedName>
        <fullName evidence="2">RNA-directed RNA polymerase</fullName>
        <ecNumber evidence="2">2.7.7.48</ecNumber>
    </recommendedName>
</protein>
<feature type="domain" description="DUF7636" evidence="11">
    <location>
        <begin position="1552"/>
        <end position="1644"/>
    </location>
</feature>
<keyword evidence="3" id="KW-0696">RNA-directed RNA polymerase</keyword>
<comment type="similarity">
    <text evidence="1">Belongs to the RdRP family.</text>
</comment>
<evidence type="ECO:0000259" key="11">
    <source>
        <dbReference type="Pfam" id="PF24642"/>
    </source>
</evidence>
<evidence type="ECO:0000313" key="16">
    <source>
        <dbReference type="EMBL" id="EYB93668.1"/>
    </source>
</evidence>
<dbReference type="Pfam" id="PF05183">
    <property type="entry name" value="RdRP"/>
    <property type="match status" value="1"/>
</dbReference>